<protein>
    <submittedName>
        <fullName evidence="5">Thiamine biosynthesis protein ThiJ</fullName>
    </submittedName>
</protein>
<dbReference type="GO" id="GO:0019172">
    <property type="term" value="F:glyoxalase III activity"/>
    <property type="evidence" value="ECO:0007669"/>
    <property type="project" value="TreeGrafter"/>
</dbReference>
<proteinExistence type="inferred from homology"/>
<evidence type="ECO:0000256" key="2">
    <source>
        <dbReference type="ARBA" id="ARBA00023239"/>
    </source>
</evidence>
<dbReference type="Pfam" id="PF01965">
    <property type="entry name" value="DJ-1_PfpI"/>
    <property type="match status" value="1"/>
</dbReference>
<dbReference type="CDD" id="cd03141">
    <property type="entry name" value="GATase1_Hsp31_like"/>
    <property type="match status" value="1"/>
</dbReference>
<gene>
    <name evidence="5" type="ORF">RSA11_07255</name>
</gene>
<keyword evidence="2" id="KW-0456">Lyase</keyword>
<dbReference type="GO" id="GO:0019243">
    <property type="term" value="P:methylglyoxal catabolic process to D-lactate via S-lactoyl-glutathione"/>
    <property type="evidence" value="ECO:0007669"/>
    <property type="project" value="TreeGrafter"/>
</dbReference>
<keyword evidence="1" id="KW-0346">Stress response</keyword>
<comment type="caution">
    <text evidence="5">The sequence shown here is derived from an EMBL/GenBank/DDBJ whole genome shotgun (WGS) entry which is preliminary data.</text>
</comment>
<dbReference type="SUPFAM" id="SSF52317">
    <property type="entry name" value="Class I glutamine amidotransferase-like"/>
    <property type="match status" value="1"/>
</dbReference>
<dbReference type="PANTHER" id="PTHR48094">
    <property type="entry name" value="PROTEIN/NUCLEIC ACID DEGLYCASE DJ-1-RELATED"/>
    <property type="match status" value="1"/>
</dbReference>
<evidence type="ECO:0000313" key="5">
    <source>
        <dbReference type="EMBL" id="KTR27172.1"/>
    </source>
</evidence>
<accession>A0AAW3MC83</accession>
<dbReference type="AlphaFoldDB" id="A0AAW3MC83"/>
<evidence type="ECO:0000313" key="6">
    <source>
        <dbReference type="Proteomes" id="UP000072605"/>
    </source>
</evidence>
<reference evidence="5 6" key="1">
    <citation type="journal article" date="2016" name="Front. Microbiol.">
        <title>Genomic Resource of Rice Seed Associated Bacteria.</title>
        <authorList>
            <person name="Midha S."/>
            <person name="Bansal K."/>
            <person name="Sharma S."/>
            <person name="Kumar N."/>
            <person name="Patil P.P."/>
            <person name="Chaudhry V."/>
            <person name="Patil P.B."/>
        </authorList>
    </citation>
    <scope>NUCLEOTIDE SEQUENCE [LARGE SCALE GENOMIC DNA]</scope>
    <source>
        <strain evidence="5 6">RSA11</strain>
    </source>
</reference>
<sequence length="249" mass="27403">MTLSHPSHHEQEDFFMKTILLVVSNPTVSSTTQWPVGFWLSELTHPLETFQKHGYHVTIASPDGGKVDWDALSDPTDPSGYSAHDQLSLSYRDNPEFLTRLSTTPRIDDLDLTGFDAILVAGGQAPMFTFEQATSLHEAFLAFYGAGKPSAALCHGTSLLLYLKDGARPFVKDKRMTGFTNAEEALADQATGMRVMPFRIEEEAKRLGAVFVSASPWTPFSVVDGHLITGQQQESGQEVAMRVIELLEA</sequence>
<evidence type="ECO:0000256" key="3">
    <source>
        <dbReference type="ARBA" id="ARBA00038493"/>
    </source>
</evidence>
<dbReference type="InterPro" id="IPR029062">
    <property type="entry name" value="Class_I_gatase-like"/>
</dbReference>
<feature type="domain" description="DJ-1/PfpI" evidence="4">
    <location>
        <begin position="41"/>
        <end position="245"/>
    </location>
</feature>
<dbReference type="Gene3D" id="3.40.50.880">
    <property type="match status" value="1"/>
</dbReference>
<dbReference type="PANTHER" id="PTHR48094:SF11">
    <property type="entry name" value="GLUTATHIONE-INDEPENDENT GLYOXALASE HSP31-RELATED"/>
    <property type="match status" value="1"/>
</dbReference>
<name>A0AAW3MC83_9BACL</name>
<comment type="similarity">
    <text evidence="3">Belongs to the peptidase C56 family. HSP31-like subfamily.</text>
</comment>
<dbReference type="Proteomes" id="UP000072605">
    <property type="component" value="Unassembled WGS sequence"/>
</dbReference>
<dbReference type="InterPro" id="IPR050325">
    <property type="entry name" value="Prot/Nucl_acid_deglycase"/>
</dbReference>
<organism evidence="5 6">
    <name type="scientific">Exiguobacterium indicum</name>
    <dbReference type="NCBI Taxonomy" id="296995"/>
    <lineage>
        <taxon>Bacteria</taxon>
        <taxon>Bacillati</taxon>
        <taxon>Bacillota</taxon>
        <taxon>Bacilli</taxon>
        <taxon>Bacillales</taxon>
        <taxon>Bacillales Family XII. Incertae Sedis</taxon>
        <taxon>Exiguobacterium</taxon>
    </lineage>
</organism>
<dbReference type="GO" id="GO:0005737">
    <property type="term" value="C:cytoplasm"/>
    <property type="evidence" value="ECO:0007669"/>
    <property type="project" value="TreeGrafter"/>
</dbReference>
<evidence type="ECO:0000259" key="4">
    <source>
        <dbReference type="Pfam" id="PF01965"/>
    </source>
</evidence>
<dbReference type="EMBL" id="LDQV01000018">
    <property type="protein sequence ID" value="KTR27172.1"/>
    <property type="molecule type" value="Genomic_DNA"/>
</dbReference>
<dbReference type="InterPro" id="IPR002818">
    <property type="entry name" value="DJ-1/PfpI"/>
</dbReference>
<evidence type="ECO:0000256" key="1">
    <source>
        <dbReference type="ARBA" id="ARBA00023016"/>
    </source>
</evidence>